<feature type="compositionally biased region" description="Acidic residues" evidence="1">
    <location>
        <begin position="383"/>
        <end position="397"/>
    </location>
</feature>
<feature type="compositionally biased region" description="Low complexity" evidence="1">
    <location>
        <begin position="1479"/>
        <end position="1504"/>
    </location>
</feature>
<organism evidence="3 4">
    <name type="scientific">Trichosporon asahii var. asahii (strain CBS 8904)</name>
    <name type="common">Yeast</name>
    <dbReference type="NCBI Taxonomy" id="1220162"/>
    <lineage>
        <taxon>Eukaryota</taxon>
        <taxon>Fungi</taxon>
        <taxon>Dikarya</taxon>
        <taxon>Basidiomycota</taxon>
        <taxon>Agaricomycotina</taxon>
        <taxon>Tremellomycetes</taxon>
        <taxon>Trichosporonales</taxon>
        <taxon>Trichosporonaceae</taxon>
        <taxon>Trichosporon</taxon>
    </lineage>
</organism>
<feature type="compositionally biased region" description="Basic residues" evidence="1">
    <location>
        <begin position="817"/>
        <end position="833"/>
    </location>
</feature>
<feature type="region of interest" description="Disordered" evidence="1">
    <location>
        <begin position="1464"/>
        <end position="1514"/>
    </location>
</feature>
<dbReference type="InParanoid" id="K1WD36"/>
<dbReference type="PANTHER" id="PTHR13491">
    <property type="entry name" value="ZCCHC10 PROTEIN"/>
    <property type="match status" value="1"/>
</dbReference>
<proteinExistence type="predicted"/>
<dbReference type="InterPro" id="IPR036887">
    <property type="entry name" value="HTH_APSES_sf"/>
</dbReference>
<dbReference type="HOGENOM" id="CLU_248056_0_0_1"/>
<feature type="compositionally biased region" description="Low complexity" evidence="1">
    <location>
        <begin position="1423"/>
        <end position="1441"/>
    </location>
</feature>
<evidence type="ECO:0000313" key="4">
    <source>
        <dbReference type="Proteomes" id="UP000006757"/>
    </source>
</evidence>
<feature type="compositionally biased region" description="Pro residues" evidence="1">
    <location>
        <begin position="257"/>
        <end position="266"/>
    </location>
</feature>
<feature type="compositionally biased region" description="Low complexity" evidence="1">
    <location>
        <begin position="716"/>
        <end position="725"/>
    </location>
</feature>
<name>K1WD36_TRIAC</name>
<feature type="region of interest" description="Disordered" evidence="1">
    <location>
        <begin position="1350"/>
        <end position="1441"/>
    </location>
</feature>
<feature type="compositionally biased region" description="Low complexity" evidence="1">
    <location>
        <begin position="1"/>
        <end position="78"/>
    </location>
</feature>
<dbReference type="eggNOG" id="ENOG502SDZZ">
    <property type="taxonomic scope" value="Eukaryota"/>
</dbReference>
<keyword evidence="4" id="KW-1185">Reference proteome</keyword>
<feature type="compositionally biased region" description="Low complexity" evidence="1">
    <location>
        <begin position="1030"/>
        <end position="1044"/>
    </location>
</feature>
<feature type="compositionally biased region" description="Low complexity" evidence="1">
    <location>
        <begin position="1124"/>
        <end position="1208"/>
    </location>
</feature>
<feature type="region of interest" description="Disordered" evidence="1">
    <location>
        <begin position="1"/>
        <end position="114"/>
    </location>
</feature>
<feature type="domain" description="HTH APSES-type" evidence="2">
    <location>
        <begin position="1214"/>
        <end position="1337"/>
    </location>
</feature>
<sequence length="1514" mass="156631">MARPSRAAATNNSTTTTPVTAPGSTTAAPGGGAAAAAPAAGPSRPARAVATRSSRRSLAAAASTTASSATSSGPSTPADSGTATAASVRKSHVEPKAHSLRNAASARERQASPFPGEYGGAAVCGVAEDDESDEVLMAICGACASMGNRALSPDELASIAISRGWLRQPSVAVSPAAMVANAIRMHQSRCSKATPPRKPLLVKYQLAGSTAEAVLEPALHPNAFDGPTRPKGPVWYLSNEIGKAKWRNPFQGITVPKAPPRKPAAPRPKQTKPTRKEREEAAKAARKDKRTAGRESKASSASAASTPASTPAPDATAPLPRIKLRVTNGDGGTTTGAEDSDSGEPSSRATSQSRATTPMPITPPHPTVGRRRRPHKKANVLDDSSESDTTDSEEEDTVAPLRAPRQRIVLPHAAVAAGTRFPPAPARASMSPFGELFFSPVNTASLPLPAVQQSPFPSHSLDNTIWGARRSADSEQYAFEASSSSDEDADWGTSSGLMVKADEPELPATVQDEDPKLKAATNAMRELFPYQEGSTPIDIPALNQLDNHISDNSSAADSSSTATAALYQGKLKSTVCPASLPPWIISSPTSSPNLANRPLPQVETSPIQFLSRTANDIADRSMDMDVDMADNDESWLDESGQLPVHAEDSFSDIEVGSCFGDINSPERDRHLQTAEWARDSALHIKQEPEDCYPSPAATEEAIATPDSSYTVDSRESTVSSQSVSSELSELSDVPYELDGDDDSFWLLGPESVKMEELDDWLPNCKADRTVHRGRARASRYDSSRCSGSWGGIGVNNPFVPLAIPAVTSKSGAAPPMVRKRSLRSHSRRTRSTPRKAESRLTPAPTPEVVVIEPSTPAKEEEKVEAIEVEPEIEDDAIGTDELERAREEAEACEKQKREEAEKSREALNACRRAFAAADAAAGSGSVSPDDVSTPAVSTWPDAQPSPWNEVGTMLGSSDDLGGLARSGTLSPLALQHTPAMMVDSFMGVSLDPKALHLQSSPTNAELMMLDNALSQAEIEAASECLPKPAPVATSPTATKSAPTPVSAPTPAAPTPAPAPAATAPAPAAPAPAQATPAPTGRSPPRKIAPIAPAPASHPVPIAPKTKEPIKLAAKPASAEKATSAPQPLKAPAPVAQKPVSAASAPAAAPSVKSATPSTASSTVPTRTVSPVNRTATVSPAVSTSSASSGASASTNSSGNTSTSSGGTTKRLLPGIDACVVDNLPCYSHIWEAPKGGKCTVLRRLDTDFVNGTALLTALGVPPAQQTEHLNAPSPTLASHRAVPLISPQGLHHAPGVPGVWIPLIEARALAKKCGLQEPSLLANILREDLFQLFKKLAGISLRHTSSTESFGMPFVTQPNPRHQGARTQAQLQAQRQAAAAQAAKGPLVRGPGAPPDGCPEPKRRRSVVGGTTPVAIPVPPPASSASTSSASSGASTPAGARAPVRMVAQSAPAGARPVAPVAAKPATPVAAAPPPMNPTPATKAPPAATTTPVVAAAPAAQPTTRRTRASVSAK</sequence>
<dbReference type="GO" id="GO:0003677">
    <property type="term" value="F:DNA binding"/>
    <property type="evidence" value="ECO:0007669"/>
    <property type="project" value="InterPro"/>
</dbReference>
<feature type="compositionally biased region" description="Pro residues" evidence="1">
    <location>
        <begin position="1091"/>
        <end position="1101"/>
    </location>
</feature>
<feature type="compositionally biased region" description="Low complexity" evidence="1">
    <location>
        <begin position="298"/>
        <end position="320"/>
    </location>
</feature>
<comment type="caution">
    <text evidence="3">The sequence shown here is derived from an EMBL/GenBank/DDBJ whole genome shotgun (WGS) entry which is preliminary data.</text>
</comment>
<reference evidence="3 4" key="1">
    <citation type="journal article" date="2012" name="Eukaryot. Cell">
        <title>Genome sequence of the Trichosporon asahii environmental strain CBS 8904.</title>
        <authorList>
            <person name="Yang R.Y."/>
            <person name="Li H.T."/>
            <person name="Zhu H."/>
            <person name="Zhou G.P."/>
            <person name="Wang M."/>
            <person name="Wang L."/>
        </authorList>
    </citation>
    <scope>NUCLEOTIDE SEQUENCE [LARGE SCALE GENOMIC DNA]</scope>
    <source>
        <strain evidence="3 4">CBS 8904</strain>
    </source>
</reference>
<accession>K1WD36</accession>
<feature type="region of interest" description="Disordered" evidence="1">
    <location>
        <begin position="247"/>
        <end position="408"/>
    </location>
</feature>
<feature type="compositionally biased region" description="Low complexity" evidence="1">
    <location>
        <begin position="1365"/>
        <end position="1383"/>
    </location>
</feature>
<feature type="compositionally biased region" description="Low complexity" evidence="1">
    <location>
        <begin position="346"/>
        <end position="359"/>
    </location>
</feature>
<dbReference type="EMBL" id="AMBO01000368">
    <property type="protein sequence ID" value="EKC99563.1"/>
    <property type="molecule type" value="Genomic_DNA"/>
</dbReference>
<dbReference type="OrthoDB" id="5597783at2759"/>
<dbReference type="PROSITE" id="PS51299">
    <property type="entry name" value="HTH_APSES"/>
    <property type="match status" value="1"/>
</dbReference>
<feature type="region of interest" description="Disordered" evidence="1">
    <location>
        <begin position="1027"/>
        <end position="1208"/>
    </location>
</feature>
<gene>
    <name evidence="3" type="ORF">A1Q2_06099</name>
</gene>
<feature type="compositionally biased region" description="Basic and acidic residues" evidence="1">
    <location>
        <begin position="274"/>
        <end position="297"/>
    </location>
</feature>
<feature type="compositionally biased region" description="Pro residues" evidence="1">
    <location>
        <begin position="1045"/>
        <end position="1058"/>
    </location>
</feature>
<dbReference type="PANTHER" id="PTHR13491:SF0">
    <property type="entry name" value="ZINC FINGER CCHC DOMAIN-CONTAINING PROTEIN 10"/>
    <property type="match status" value="1"/>
</dbReference>
<dbReference type="InterPro" id="IPR039715">
    <property type="entry name" value="ZCCHC10"/>
</dbReference>
<evidence type="ECO:0000313" key="3">
    <source>
        <dbReference type="EMBL" id="EKC99563.1"/>
    </source>
</evidence>
<dbReference type="Gene3D" id="3.10.260.10">
    <property type="entry name" value="Transcription regulator HTH, APSES-type DNA-binding domain"/>
    <property type="match status" value="1"/>
</dbReference>
<protein>
    <recommendedName>
        <fullName evidence="2">HTH APSES-type domain-containing protein</fullName>
    </recommendedName>
</protein>
<feature type="region of interest" description="Disordered" evidence="1">
    <location>
        <begin position="702"/>
        <end position="725"/>
    </location>
</feature>
<dbReference type="OMA" id="SHIWEAP"/>
<feature type="compositionally biased region" description="Low complexity" evidence="1">
    <location>
        <begin position="1059"/>
        <end position="1090"/>
    </location>
</feature>
<dbReference type="Proteomes" id="UP000006757">
    <property type="component" value="Unassembled WGS sequence"/>
</dbReference>
<dbReference type="SUPFAM" id="SSF54616">
    <property type="entry name" value="DNA-binding domain of Mlu1-box binding protein MBP1"/>
    <property type="match status" value="1"/>
</dbReference>
<evidence type="ECO:0000256" key="1">
    <source>
        <dbReference type="SAM" id="MobiDB-lite"/>
    </source>
</evidence>
<feature type="region of interest" description="Disordered" evidence="1">
    <location>
        <begin position="921"/>
        <end position="946"/>
    </location>
</feature>
<feature type="region of interest" description="Disordered" evidence="1">
    <location>
        <begin position="809"/>
        <end position="843"/>
    </location>
</feature>
<feature type="compositionally biased region" description="Basic residues" evidence="1">
    <location>
        <begin position="368"/>
        <end position="378"/>
    </location>
</feature>
<feature type="region of interest" description="Disordered" evidence="1">
    <location>
        <begin position="475"/>
        <end position="495"/>
    </location>
</feature>
<dbReference type="STRING" id="1220162.K1WD36"/>
<evidence type="ECO:0000259" key="2">
    <source>
        <dbReference type="PROSITE" id="PS51299"/>
    </source>
</evidence>
<dbReference type="InterPro" id="IPR003163">
    <property type="entry name" value="Tscrpt_reg_HTH_APSES-type"/>
</dbReference>